<evidence type="ECO:0000256" key="1">
    <source>
        <dbReference type="SAM" id="SignalP"/>
    </source>
</evidence>
<evidence type="ECO:0000313" key="3">
    <source>
        <dbReference type="Proteomes" id="UP000191133"/>
    </source>
</evidence>
<evidence type="ECO:0000313" key="2">
    <source>
        <dbReference type="EMBL" id="SLM25797.1"/>
    </source>
</evidence>
<accession>A0A1W1H2I3</accession>
<dbReference type="AlphaFoldDB" id="A0A1W1H2I3"/>
<dbReference type="EMBL" id="FWEU01000005">
    <property type="protein sequence ID" value="SLM25797.1"/>
    <property type="molecule type" value="Genomic_DNA"/>
</dbReference>
<organism evidence="2 3">
    <name type="scientific">Stenotrophomonas indicatrix</name>
    <dbReference type="NCBI Taxonomy" id="2045451"/>
    <lineage>
        <taxon>Bacteria</taxon>
        <taxon>Pseudomonadati</taxon>
        <taxon>Pseudomonadota</taxon>
        <taxon>Gammaproteobacteria</taxon>
        <taxon>Lysobacterales</taxon>
        <taxon>Lysobacteraceae</taxon>
        <taxon>Stenotrophomonas</taxon>
    </lineage>
</organism>
<proteinExistence type="predicted"/>
<keyword evidence="1" id="KW-0732">Signal</keyword>
<feature type="signal peptide" evidence="1">
    <location>
        <begin position="1"/>
        <end position="21"/>
    </location>
</feature>
<sequence>MRQRATLLLFLSLLLPGGLNAQDRSVPDWLQPVVTRIAALQASDVPAERWQGAELSLALGVQADGQRLTDADALTPVFLDAWQAAPAHRFHRHRLLRLCQGTLTCGDPVGRNLGLPTAAPTGAGLLPALLEAQRADDQDNGGGAWQAVQVAWRLEEVGMATQQLRAAAERQPFGDGTRRLLAMQLQALAGVSLSDTPLEEADRSPRQIVEDALLGSLEERTLWDFAGIALCGQAQHSATCRRLATQMTASGDLGLQELALRLVPADPDAQRALDWLQWQQLSARRRGLPAGYLQRAAREGTTAAISRLLQENGLPLTPPAGWSPDTAP</sequence>
<protein>
    <submittedName>
        <fullName evidence="2">Uncharacterized protein</fullName>
    </submittedName>
</protein>
<reference evidence="3" key="1">
    <citation type="submission" date="2016-10" db="EMBL/GenBank/DDBJ databases">
        <authorList>
            <person name="Varghese N."/>
        </authorList>
    </citation>
    <scope>NUCLEOTIDE SEQUENCE [LARGE SCALE GENOMIC DNA]</scope>
    <source>
        <strain evidence="3">92MFCol6.1</strain>
    </source>
</reference>
<gene>
    <name evidence="2" type="ORF">SAMN04488690_3550</name>
</gene>
<name>A0A1W1H2I3_9GAMM</name>
<feature type="chain" id="PRO_5012167325" evidence="1">
    <location>
        <begin position="22"/>
        <end position="328"/>
    </location>
</feature>
<dbReference type="RefSeq" id="WP_080150273.1">
    <property type="nucleotide sequence ID" value="NZ_FWEU01000005.1"/>
</dbReference>
<dbReference type="Proteomes" id="UP000191133">
    <property type="component" value="Unassembled WGS sequence"/>
</dbReference>